<evidence type="ECO:0000313" key="2">
    <source>
        <dbReference type="Proteomes" id="UP001500218"/>
    </source>
</evidence>
<evidence type="ECO:0000313" key="1">
    <source>
        <dbReference type="EMBL" id="GAA1813030.1"/>
    </source>
</evidence>
<name>A0ABN2M7E1_9ACTN</name>
<organism evidence="1 2">
    <name type="scientific">Luedemannella flava</name>
    <dbReference type="NCBI Taxonomy" id="349316"/>
    <lineage>
        <taxon>Bacteria</taxon>
        <taxon>Bacillati</taxon>
        <taxon>Actinomycetota</taxon>
        <taxon>Actinomycetes</taxon>
        <taxon>Micromonosporales</taxon>
        <taxon>Micromonosporaceae</taxon>
        <taxon>Luedemannella</taxon>
    </lineage>
</organism>
<proteinExistence type="predicted"/>
<accession>A0ABN2M7E1</accession>
<reference evidence="1 2" key="1">
    <citation type="journal article" date="2019" name="Int. J. Syst. Evol. Microbiol.">
        <title>The Global Catalogue of Microorganisms (GCM) 10K type strain sequencing project: providing services to taxonomists for standard genome sequencing and annotation.</title>
        <authorList>
            <consortium name="The Broad Institute Genomics Platform"/>
            <consortium name="The Broad Institute Genome Sequencing Center for Infectious Disease"/>
            <person name="Wu L."/>
            <person name="Ma J."/>
        </authorList>
    </citation>
    <scope>NUCLEOTIDE SEQUENCE [LARGE SCALE GENOMIC DNA]</scope>
    <source>
        <strain evidence="1 2">JCM 13250</strain>
    </source>
</reference>
<keyword evidence="2" id="KW-1185">Reference proteome</keyword>
<dbReference type="Proteomes" id="UP001500218">
    <property type="component" value="Unassembled WGS sequence"/>
</dbReference>
<comment type="caution">
    <text evidence="1">The sequence shown here is derived from an EMBL/GenBank/DDBJ whole genome shotgun (WGS) entry which is preliminary data.</text>
</comment>
<sequence>MPIATPVVRFPRRGALLFRLAGSGPRPGWCRGPDVRYGLAIATALYVAASGDAMPNRALGR</sequence>
<protein>
    <submittedName>
        <fullName evidence="1">Uncharacterized protein</fullName>
    </submittedName>
</protein>
<gene>
    <name evidence="1" type="ORF">GCM10009682_37750</name>
</gene>
<dbReference type="EMBL" id="BAAALT010000121">
    <property type="protein sequence ID" value="GAA1813030.1"/>
    <property type="molecule type" value="Genomic_DNA"/>
</dbReference>